<evidence type="ECO:0000259" key="2">
    <source>
        <dbReference type="PROSITE" id="PS51462"/>
    </source>
</evidence>
<dbReference type="Gene3D" id="3.90.79.10">
    <property type="entry name" value="Nucleoside Triphosphate Pyrophosphohydrolase"/>
    <property type="match status" value="1"/>
</dbReference>
<evidence type="ECO:0000256" key="1">
    <source>
        <dbReference type="ARBA" id="ARBA00022801"/>
    </source>
</evidence>
<reference evidence="3" key="1">
    <citation type="submission" date="2020-11" db="EMBL/GenBank/DDBJ databases">
        <title>Sequencing the genomes of 1000 actinobacteria strains.</title>
        <authorList>
            <person name="Klenk H.-P."/>
        </authorList>
    </citation>
    <scope>NUCLEOTIDE SEQUENCE</scope>
    <source>
        <strain evidence="3">DSM 45356</strain>
    </source>
</reference>
<dbReference type="PROSITE" id="PS51462">
    <property type="entry name" value="NUDIX"/>
    <property type="match status" value="1"/>
</dbReference>
<gene>
    <name evidence="3" type="ORF">IW245_003776</name>
</gene>
<proteinExistence type="predicted"/>
<organism evidence="3 4">
    <name type="scientific">Longispora fulva</name>
    <dbReference type="NCBI Taxonomy" id="619741"/>
    <lineage>
        <taxon>Bacteria</taxon>
        <taxon>Bacillati</taxon>
        <taxon>Actinomycetota</taxon>
        <taxon>Actinomycetes</taxon>
        <taxon>Micromonosporales</taxon>
        <taxon>Micromonosporaceae</taxon>
        <taxon>Longispora</taxon>
    </lineage>
</organism>
<feature type="domain" description="Nudix hydrolase" evidence="2">
    <location>
        <begin position="33"/>
        <end position="169"/>
    </location>
</feature>
<evidence type="ECO:0000313" key="4">
    <source>
        <dbReference type="Proteomes" id="UP000622552"/>
    </source>
</evidence>
<sequence>MNFQTRFPVLHAPLRFEWADLDAVFSTGPAPDELVSNIHVVGFVGERIVVCRDTRDVWFLPGGTREENESIVDCVARELSEEAGATLAGPLGLIGAHRCVSGRPAPYKPWQSHPELAWLWLYADVTVDGEPTNPDDGEQVLEVRVVTPEEAKVLLLTDGPHFPEMIDLAIELKST</sequence>
<dbReference type="RefSeq" id="WP_197004432.1">
    <property type="nucleotide sequence ID" value="NZ_BONS01000020.1"/>
</dbReference>
<dbReference type="GO" id="GO:0035539">
    <property type="term" value="F:8-oxo-7,8-dihydrodeoxyguanosine triphosphate pyrophosphatase activity"/>
    <property type="evidence" value="ECO:0007669"/>
    <property type="project" value="UniProtKB-EC"/>
</dbReference>
<dbReference type="Pfam" id="PF00293">
    <property type="entry name" value="NUDIX"/>
    <property type="match status" value="1"/>
</dbReference>
<dbReference type="EMBL" id="JADOUF010000001">
    <property type="protein sequence ID" value="MBG6137582.1"/>
    <property type="molecule type" value="Genomic_DNA"/>
</dbReference>
<dbReference type="EC" id="3.6.1.55" evidence="3"/>
<protein>
    <submittedName>
        <fullName evidence="3">8-oxo-dGTP diphosphatase</fullName>
        <ecNumber evidence="3">3.6.1.55</ecNumber>
    </submittedName>
</protein>
<comment type="caution">
    <text evidence="3">The sequence shown here is derived from an EMBL/GenBank/DDBJ whole genome shotgun (WGS) entry which is preliminary data.</text>
</comment>
<dbReference type="InterPro" id="IPR015797">
    <property type="entry name" value="NUDIX_hydrolase-like_dom_sf"/>
</dbReference>
<evidence type="ECO:0000313" key="3">
    <source>
        <dbReference type="EMBL" id="MBG6137582.1"/>
    </source>
</evidence>
<dbReference type="PROSITE" id="PS00893">
    <property type="entry name" value="NUDIX_BOX"/>
    <property type="match status" value="1"/>
</dbReference>
<name>A0A8J7KXA5_9ACTN</name>
<dbReference type="InterPro" id="IPR020084">
    <property type="entry name" value="NUDIX_hydrolase_CS"/>
</dbReference>
<accession>A0A8J7KXA5</accession>
<dbReference type="AlphaFoldDB" id="A0A8J7KXA5"/>
<dbReference type="Proteomes" id="UP000622552">
    <property type="component" value="Unassembled WGS sequence"/>
</dbReference>
<dbReference type="SUPFAM" id="SSF55811">
    <property type="entry name" value="Nudix"/>
    <property type="match status" value="1"/>
</dbReference>
<dbReference type="InterPro" id="IPR000086">
    <property type="entry name" value="NUDIX_hydrolase_dom"/>
</dbReference>
<keyword evidence="1 3" id="KW-0378">Hydrolase</keyword>
<keyword evidence="4" id="KW-1185">Reference proteome</keyword>